<comment type="caution">
    <text evidence="2">The sequence shown here is derived from an EMBL/GenBank/DDBJ whole genome shotgun (WGS) entry which is preliminary data.</text>
</comment>
<reference evidence="2 3" key="1">
    <citation type="journal article" date="2019" name="Environ. Microbiol.">
        <title>At the nexus of three kingdoms: the genome of the mycorrhizal fungus Gigaspora margarita provides insights into plant, endobacterial and fungal interactions.</title>
        <authorList>
            <person name="Venice F."/>
            <person name="Ghignone S."/>
            <person name="Salvioli di Fossalunga A."/>
            <person name="Amselem J."/>
            <person name="Novero M."/>
            <person name="Xianan X."/>
            <person name="Sedzielewska Toro K."/>
            <person name="Morin E."/>
            <person name="Lipzen A."/>
            <person name="Grigoriev I.V."/>
            <person name="Henrissat B."/>
            <person name="Martin F.M."/>
            <person name="Bonfante P."/>
        </authorList>
    </citation>
    <scope>NUCLEOTIDE SEQUENCE [LARGE SCALE GENOMIC DNA]</scope>
    <source>
        <strain evidence="2 3">BEG34</strain>
    </source>
</reference>
<evidence type="ECO:0000313" key="3">
    <source>
        <dbReference type="Proteomes" id="UP000439903"/>
    </source>
</evidence>
<dbReference type="AlphaFoldDB" id="A0A8H3WXK7"/>
<gene>
    <name evidence="2" type="ORF">F8M41_012938</name>
</gene>
<sequence length="87" mass="9915">MSQTTIQSDTQPQSNNRQLQRPQNIGRPQNSYGQPQRLQNTSDFIAIQQHNELVNGAHPFTRIQDVENQTQQSTQFSTILFLGSSFP</sequence>
<evidence type="ECO:0000313" key="2">
    <source>
        <dbReference type="EMBL" id="KAF0373946.1"/>
    </source>
</evidence>
<organism evidence="2 3">
    <name type="scientific">Gigaspora margarita</name>
    <dbReference type="NCBI Taxonomy" id="4874"/>
    <lineage>
        <taxon>Eukaryota</taxon>
        <taxon>Fungi</taxon>
        <taxon>Fungi incertae sedis</taxon>
        <taxon>Mucoromycota</taxon>
        <taxon>Glomeromycotina</taxon>
        <taxon>Glomeromycetes</taxon>
        <taxon>Diversisporales</taxon>
        <taxon>Gigasporaceae</taxon>
        <taxon>Gigaspora</taxon>
    </lineage>
</organism>
<evidence type="ECO:0000256" key="1">
    <source>
        <dbReference type="SAM" id="MobiDB-lite"/>
    </source>
</evidence>
<dbReference type="EMBL" id="WTPW01002628">
    <property type="protein sequence ID" value="KAF0373946.1"/>
    <property type="molecule type" value="Genomic_DNA"/>
</dbReference>
<protein>
    <submittedName>
        <fullName evidence="2">Uncharacterized protein</fullName>
    </submittedName>
</protein>
<feature type="region of interest" description="Disordered" evidence="1">
    <location>
        <begin position="1"/>
        <end position="41"/>
    </location>
</feature>
<proteinExistence type="predicted"/>
<accession>A0A8H3WXK7</accession>
<name>A0A8H3WXK7_GIGMA</name>
<keyword evidence="3" id="KW-1185">Reference proteome</keyword>
<dbReference type="Proteomes" id="UP000439903">
    <property type="component" value="Unassembled WGS sequence"/>
</dbReference>